<dbReference type="PANTHER" id="PTHR21569">
    <property type="entry name" value="RIBOSOMAL PROTEIN S9"/>
    <property type="match status" value="1"/>
</dbReference>
<dbReference type="Gene3D" id="3.30.230.10">
    <property type="match status" value="1"/>
</dbReference>
<evidence type="ECO:0000256" key="6">
    <source>
        <dbReference type="RuleBase" id="RU003815"/>
    </source>
</evidence>
<dbReference type="GO" id="GO:0005737">
    <property type="term" value="C:cytoplasm"/>
    <property type="evidence" value="ECO:0007669"/>
    <property type="project" value="UniProtKB-ARBA"/>
</dbReference>
<organism evidence="8 9">
    <name type="scientific">Candidatus Kutchimonas denitrificans</name>
    <dbReference type="NCBI Taxonomy" id="3056748"/>
    <lineage>
        <taxon>Bacteria</taxon>
        <taxon>Pseudomonadati</taxon>
        <taxon>Gemmatimonadota</taxon>
        <taxon>Gemmatimonadia</taxon>
        <taxon>Candidatus Palauibacterales</taxon>
        <taxon>Candidatus Palauibacteraceae</taxon>
        <taxon>Candidatus Kutchimonas</taxon>
    </lineage>
</organism>
<dbReference type="EMBL" id="JAACAK010000114">
    <property type="protein sequence ID" value="NIR76245.1"/>
    <property type="molecule type" value="Genomic_DNA"/>
</dbReference>
<dbReference type="InterPro" id="IPR023035">
    <property type="entry name" value="Ribosomal_uS9_bac/plastid"/>
</dbReference>
<evidence type="ECO:0000313" key="8">
    <source>
        <dbReference type="EMBL" id="NIR76245.1"/>
    </source>
</evidence>
<evidence type="ECO:0000256" key="2">
    <source>
        <dbReference type="ARBA" id="ARBA00022980"/>
    </source>
</evidence>
<dbReference type="InterPro" id="IPR020568">
    <property type="entry name" value="Ribosomal_Su5_D2-typ_SF"/>
</dbReference>
<dbReference type="Proteomes" id="UP000702544">
    <property type="component" value="Unassembled WGS sequence"/>
</dbReference>
<dbReference type="SUPFAM" id="SSF54211">
    <property type="entry name" value="Ribosomal protein S5 domain 2-like"/>
    <property type="match status" value="1"/>
</dbReference>
<dbReference type="InterPro" id="IPR000754">
    <property type="entry name" value="Ribosomal_uS9"/>
</dbReference>
<evidence type="ECO:0000256" key="3">
    <source>
        <dbReference type="ARBA" id="ARBA00023274"/>
    </source>
</evidence>
<comment type="caution">
    <text evidence="8">The sequence shown here is derived from an EMBL/GenBank/DDBJ whole genome shotgun (WGS) entry which is preliminary data.</text>
</comment>
<evidence type="ECO:0000256" key="5">
    <source>
        <dbReference type="HAMAP-Rule" id="MF_00532"/>
    </source>
</evidence>
<keyword evidence="3 5" id="KW-0687">Ribonucleoprotein</keyword>
<dbReference type="NCBIfam" id="NF001099">
    <property type="entry name" value="PRK00132.1"/>
    <property type="match status" value="1"/>
</dbReference>
<dbReference type="HAMAP" id="MF_00532_B">
    <property type="entry name" value="Ribosomal_uS9_B"/>
    <property type="match status" value="1"/>
</dbReference>
<dbReference type="AlphaFoldDB" id="A0AAE5CCX5"/>
<dbReference type="GO" id="GO:0006412">
    <property type="term" value="P:translation"/>
    <property type="evidence" value="ECO:0007669"/>
    <property type="project" value="UniProtKB-UniRule"/>
</dbReference>
<evidence type="ECO:0000256" key="7">
    <source>
        <dbReference type="SAM" id="MobiDB-lite"/>
    </source>
</evidence>
<sequence length="135" mass="15273">MAGKTLDDGTFHAVGRRKTSVARVYVRRGKGEWSINGRPLADYFPRPSYQALVEKPLQTTETLGEYDVQVNVQGGGLTGQAGAIQLGLARALLTEDEDRRTALRRDGLLTRDPRRVERKKYGRPKARKRFQFSKR</sequence>
<name>A0AAE5CCX5_9BACT</name>
<dbReference type="PANTHER" id="PTHR21569:SF1">
    <property type="entry name" value="SMALL RIBOSOMAL SUBUNIT PROTEIN US9M"/>
    <property type="match status" value="1"/>
</dbReference>
<dbReference type="InterPro" id="IPR020574">
    <property type="entry name" value="Ribosomal_uS9_CS"/>
</dbReference>
<keyword evidence="2 5" id="KW-0689">Ribosomal protein</keyword>
<gene>
    <name evidence="5 8" type="primary">rpsI</name>
    <name evidence="8" type="ORF">GWO12_14205</name>
</gene>
<dbReference type="FunFam" id="3.30.230.10:FF:000001">
    <property type="entry name" value="30S ribosomal protein S9"/>
    <property type="match status" value="1"/>
</dbReference>
<evidence type="ECO:0000313" key="9">
    <source>
        <dbReference type="Proteomes" id="UP000702544"/>
    </source>
</evidence>
<proteinExistence type="inferred from homology"/>
<reference evidence="8 9" key="1">
    <citation type="submission" date="2020-01" db="EMBL/GenBank/DDBJ databases">
        <title>Genomes assembled from Gulf of Kutch pelagic sediment metagenomes.</title>
        <authorList>
            <person name="Chandrashekar M."/>
            <person name="Mahajan M.S."/>
            <person name="Dave K.J."/>
            <person name="Vatsa P."/>
            <person name="Nathani N.M."/>
        </authorList>
    </citation>
    <scope>NUCLEOTIDE SEQUENCE [LARGE SCALE GENOMIC DNA]</scope>
    <source>
        <strain evidence="8">KS3-K002</strain>
    </source>
</reference>
<dbReference type="Pfam" id="PF00380">
    <property type="entry name" value="Ribosomal_S9"/>
    <property type="match status" value="1"/>
</dbReference>
<evidence type="ECO:0000256" key="4">
    <source>
        <dbReference type="ARBA" id="ARBA00035259"/>
    </source>
</evidence>
<dbReference type="PROSITE" id="PS00360">
    <property type="entry name" value="RIBOSOMAL_S9"/>
    <property type="match status" value="1"/>
</dbReference>
<feature type="compositionally biased region" description="Basic residues" evidence="7">
    <location>
        <begin position="116"/>
        <end position="135"/>
    </location>
</feature>
<dbReference type="GO" id="GO:0015935">
    <property type="term" value="C:small ribosomal subunit"/>
    <property type="evidence" value="ECO:0007669"/>
    <property type="project" value="TreeGrafter"/>
</dbReference>
<dbReference type="GO" id="GO:0003735">
    <property type="term" value="F:structural constituent of ribosome"/>
    <property type="evidence" value="ECO:0007669"/>
    <property type="project" value="InterPro"/>
</dbReference>
<feature type="region of interest" description="Disordered" evidence="7">
    <location>
        <begin position="114"/>
        <end position="135"/>
    </location>
</feature>
<dbReference type="GO" id="GO:0003723">
    <property type="term" value="F:RNA binding"/>
    <property type="evidence" value="ECO:0007669"/>
    <property type="project" value="TreeGrafter"/>
</dbReference>
<protein>
    <recommendedName>
        <fullName evidence="4 5">Small ribosomal subunit protein uS9</fullName>
    </recommendedName>
</protein>
<comment type="similarity">
    <text evidence="1 5 6">Belongs to the universal ribosomal protein uS9 family.</text>
</comment>
<evidence type="ECO:0000256" key="1">
    <source>
        <dbReference type="ARBA" id="ARBA00005251"/>
    </source>
</evidence>
<accession>A0AAE5CCX5</accession>
<dbReference type="InterPro" id="IPR014721">
    <property type="entry name" value="Ribsml_uS5_D2-typ_fold_subgr"/>
</dbReference>